<dbReference type="FunFam" id="3.30.1360.120:FF:000007">
    <property type="entry name" value="tRNA modification GTPase GTPBP3, mitochondrial"/>
    <property type="match status" value="1"/>
</dbReference>
<dbReference type="GO" id="GO:0005739">
    <property type="term" value="C:mitochondrion"/>
    <property type="evidence" value="ECO:0007669"/>
    <property type="project" value="UniProtKB-SubCell"/>
</dbReference>
<dbReference type="InterPro" id="IPR027266">
    <property type="entry name" value="TrmE/GcvT-like"/>
</dbReference>
<dbReference type="SUPFAM" id="SSF116878">
    <property type="entry name" value="TrmE connector domain"/>
    <property type="match status" value="1"/>
</dbReference>
<feature type="region of interest" description="Disordered" evidence="6">
    <location>
        <begin position="34"/>
        <end position="60"/>
    </location>
</feature>
<dbReference type="OrthoDB" id="188276at2759"/>
<dbReference type="Pfam" id="PF10396">
    <property type="entry name" value="TrmE_N"/>
    <property type="match status" value="1"/>
</dbReference>
<dbReference type="EMBL" id="NJET01000094">
    <property type="protein sequence ID" value="PHH61720.1"/>
    <property type="molecule type" value="Genomic_DNA"/>
</dbReference>
<dbReference type="Gene3D" id="3.30.1360.120">
    <property type="entry name" value="Probable tRNA modification gtpase trme, domain 1"/>
    <property type="match status" value="1"/>
</dbReference>
<dbReference type="CDD" id="cd14858">
    <property type="entry name" value="TrmE_N"/>
    <property type="match status" value="1"/>
</dbReference>
<dbReference type="AlphaFoldDB" id="A0A2C5Y2T5"/>
<evidence type="ECO:0000256" key="1">
    <source>
        <dbReference type="ARBA" id="ARBA00004173"/>
    </source>
</evidence>
<dbReference type="GO" id="GO:0002098">
    <property type="term" value="P:tRNA wobble uridine modification"/>
    <property type="evidence" value="ECO:0007669"/>
    <property type="project" value="TreeGrafter"/>
</dbReference>
<comment type="similarity">
    <text evidence="2">Belongs to the TRAFAC class TrmE-Era-EngA-EngB-Septin-like GTPase superfamily. TrmE GTPase family.</text>
</comment>
<dbReference type="PANTHER" id="PTHR42714:SF2">
    <property type="entry name" value="TRNA MODIFICATION GTPASE GTPBP3, MITOCHONDRIAL"/>
    <property type="match status" value="1"/>
</dbReference>
<feature type="domain" description="GTP-binding protein TrmE N-terminal" evidence="8">
    <location>
        <begin position="65"/>
        <end position="191"/>
    </location>
</feature>
<dbReference type="InterPro" id="IPR006073">
    <property type="entry name" value="GTP-bd"/>
</dbReference>
<name>A0A2C5Y2T5_9HYPO</name>
<organism evidence="10 11">
    <name type="scientific">Ophiocordyceps australis</name>
    <dbReference type="NCBI Taxonomy" id="1399860"/>
    <lineage>
        <taxon>Eukaryota</taxon>
        <taxon>Fungi</taxon>
        <taxon>Dikarya</taxon>
        <taxon>Ascomycota</taxon>
        <taxon>Pezizomycotina</taxon>
        <taxon>Sordariomycetes</taxon>
        <taxon>Hypocreomycetidae</taxon>
        <taxon>Hypocreales</taxon>
        <taxon>Ophiocordycipitaceae</taxon>
        <taxon>Ophiocordyceps</taxon>
    </lineage>
</organism>
<evidence type="ECO:0000256" key="3">
    <source>
        <dbReference type="ARBA" id="ARBA00022694"/>
    </source>
</evidence>
<dbReference type="NCBIfam" id="NF003661">
    <property type="entry name" value="PRK05291.1-3"/>
    <property type="match status" value="1"/>
</dbReference>
<dbReference type="InterPro" id="IPR018948">
    <property type="entry name" value="GTP-bd_TrmE_N"/>
</dbReference>
<proteinExistence type="inferred from homology"/>
<evidence type="ECO:0000313" key="10">
    <source>
        <dbReference type="EMBL" id="PHH61720.1"/>
    </source>
</evidence>
<sequence length="569" mass="61571">MLRRLARTQELACASRRSWCLVVLAVHCRAPVPARGTTPRPARARSHYSWPSSSASAHRPASDDTIYALSTAHGRAGIAVVRISGSSCVDVYRALCPLQKLPQPRYAAVRSLHSPHKADKADADILDPQALVILFPGPRTVTGQDVLELHLHGGLATVRAVLAAIARCPASHRIRYAEPGEFTRRAFANGRLDLAQVEALGDALAADTEQQRRAAVRGNSGALGRTYELWRHQLLLARGELEALIDFAEDQHFDEQPAHLLANVARQVRAIIHSIHLHQLGGQRSELLRAGIRIALLGPPNVGKSSLMNLVVGRQASIVSDEAGTTRDVVEANLDLHGFLCCFADTAGFRSMDSTNAVGAVEAEGIRRAKQKAQESDIILVLASIERGQSGPFVYYDEQTLQLAAAADNCLVLVNKRDMVDQITLSKLLHAFRATLAQTSKKLVATPLQVISCRQDEQTPSNGPDASGLQSLTDALVDVFSNMTKMPAGLEDALGVTERQIQLLGKCRQHLEDFDAEAHSDESFGGDVVLAAEYLRYAADCLARLTGKGEIGDVEDVLGVVFEKFCVGK</sequence>
<dbReference type="Gene3D" id="3.40.50.300">
    <property type="entry name" value="P-loop containing nucleotide triphosphate hydrolases"/>
    <property type="match status" value="1"/>
</dbReference>
<dbReference type="Pfam" id="PF12631">
    <property type="entry name" value="MnmE_helical"/>
    <property type="match status" value="1"/>
</dbReference>
<evidence type="ECO:0000259" key="9">
    <source>
        <dbReference type="Pfam" id="PF12631"/>
    </source>
</evidence>
<reference evidence="10 11" key="1">
    <citation type="submission" date="2017-06" db="EMBL/GenBank/DDBJ databases">
        <title>Ant-infecting Ophiocordyceps genomes reveal a high diversity of potential behavioral manipulation genes and a possible major role for enterotoxins.</title>
        <authorList>
            <person name="De Bekker C."/>
            <person name="Evans H.C."/>
            <person name="Brachmann A."/>
            <person name="Hughes D.P."/>
        </authorList>
    </citation>
    <scope>NUCLEOTIDE SEQUENCE [LARGE SCALE GENOMIC DNA]</scope>
    <source>
        <strain evidence="10 11">Map64</strain>
    </source>
</reference>
<keyword evidence="5" id="KW-0342">GTP-binding</keyword>
<evidence type="ECO:0000256" key="2">
    <source>
        <dbReference type="ARBA" id="ARBA00011043"/>
    </source>
</evidence>
<keyword evidence="4" id="KW-0547">Nucleotide-binding</keyword>
<evidence type="ECO:0000259" key="7">
    <source>
        <dbReference type="Pfam" id="PF01926"/>
    </source>
</evidence>
<dbReference type="Pfam" id="PF01926">
    <property type="entry name" value="MMR_HSR1"/>
    <property type="match status" value="1"/>
</dbReference>
<dbReference type="GO" id="GO:0030488">
    <property type="term" value="P:tRNA methylation"/>
    <property type="evidence" value="ECO:0007669"/>
    <property type="project" value="TreeGrafter"/>
</dbReference>
<accession>A0A2C5Y2T5</accession>
<dbReference type="GO" id="GO:0003924">
    <property type="term" value="F:GTPase activity"/>
    <property type="evidence" value="ECO:0007669"/>
    <property type="project" value="InterPro"/>
</dbReference>
<dbReference type="PANTHER" id="PTHR42714">
    <property type="entry name" value="TRNA MODIFICATION GTPASE GTPBP3"/>
    <property type="match status" value="1"/>
</dbReference>
<dbReference type="GO" id="GO:0005525">
    <property type="term" value="F:GTP binding"/>
    <property type="evidence" value="ECO:0007669"/>
    <property type="project" value="UniProtKB-KW"/>
</dbReference>
<dbReference type="CDD" id="cd04164">
    <property type="entry name" value="trmE"/>
    <property type="match status" value="1"/>
</dbReference>
<dbReference type="InterPro" id="IPR027417">
    <property type="entry name" value="P-loop_NTPase"/>
</dbReference>
<dbReference type="Gene3D" id="1.20.120.430">
    <property type="entry name" value="tRNA modification GTPase MnmE domain 2"/>
    <property type="match status" value="1"/>
</dbReference>
<keyword evidence="3" id="KW-0819">tRNA processing</keyword>
<protein>
    <recommendedName>
        <fullName evidence="12">TrmE-type G domain-containing protein</fullName>
    </recommendedName>
</protein>
<dbReference type="HAMAP" id="MF_00379">
    <property type="entry name" value="GTPase_MnmE"/>
    <property type="match status" value="1"/>
</dbReference>
<dbReference type="InterPro" id="IPR005225">
    <property type="entry name" value="Small_GTP-bd"/>
</dbReference>
<gene>
    <name evidence="10" type="ORF">CDD81_8012</name>
</gene>
<dbReference type="NCBIfam" id="TIGR00231">
    <property type="entry name" value="small_GTP"/>
    <property type="match status" value="1"/>
</dbReference>
<dbReference type="InterPro" id="IPR004520">
    <property type="entry name" value="GTPase_MnmE"/>
</dbReference>
<feature type="domain" description="MnmE helical" evidence="9">
    <location>
        <begin position="194"/>
        <end position="566"/>
    </location>
</feature>
<dbReference type="InterPro" id="IPR031168">
    <property type="entry name" value="G_TrmE"/>
</dbReference>
<dbReference type="InterPro" id="IPR025867">
    <property type="entry name" value="MnmE_helical"/>
</dbReference>
<dbReference type="Proteomes" id="UP000226192">
    <property type="component" value="Unassembled WGS sequence"/>
</dbReference>
<evidence type="ECO:0000259" key="8">
    <source>
        <dbReference type="Pfam" id="PF10396"/>
    </source>
</evidence>
<comment type="caution">
    <text evidence="10">The sequence shown here is derived from an EMBL/GenBank/DDBJ whole genome shotgun (WGS) entry which is preliminary data.</text>
</comment>
<feature type="compositionally biased region" description="Low complexity" evidence="6">
    <location>
        <begin position="34"/>
        <end position="59"/>
    </location>
</feature>
<keyword evidence="11" id="KW-1185">Reference proteome</keyword>
<evidence type="ECO:0000256" key="5">
    <source>
        <dbReference type="ARBA" id="ARBA00023134"/>
    </source>
</evidence>
<evidence type="ECO:0000313" key="11">
    <source>
        <dbReference type="Proteomes" id="UP000226192"/>
    </source>
</evidence>
<evidence type="ECO:0000256" key="4">
    <source>
        <dbReference type="ARBA" id="ARBA00022741"/>
    </source>
</evidence>
<comment type="subcellular location">
    <subcellularLocation>
        <location evidence="1">Mitochondrion</location>
    </subcellularLocation>
</comment>
<evidence type="ECO:0008006" key="12">
    <source>
        <dbReference type="Google" id="ProtNLM"/>
    </source>
</evidence>
<evidence type="ECO:0000256" key="6">
    <source>
        <dbReference type="SAM" id="MobiDB-lite"/>
    </source>
</evidence>
<dbReference type="InterPro" id="IPR027368">
    <property type="entry name" value="MnmE_dom2"/>
</dbReference>
<dbReference type="STRING" id="1399860.A0A2C5Y2T5"/>
<feature type="domain" description="G" evidence="7">
    <location>
        <begin position="293"/>
        <end position="416"/>
    </location>
</feature>
<dbReference type="SUPFAM" id="SSF52540">
    <property type="entry name" value="P-loop containing nucleoside triphosphate hydrolases"/>
    <property type="match status" value="1"/>
</dbReference>